<comment type="caution">
    <text evidence="1">The sequence shown here is derived from an EMBL/GenBank/DDBJ whole genome shotgun (WGS) entry which is preliminary data.</text>
</comment>
<reference evidence="1 2" key="1">
    <citation type="journal article" date="2023" name="ACS Omega">
        <title>Identification of the Neoaspergillic Acid Biosynthesis Gene Cluster by Establishing an In Vitro CRISPR-Ribonucleoprotein Genetic System in Aspergillus melleus.</title>
        <authorList>
            <person name="Yuan B."/>
            <person name="Grau M.F."/>
            <person name="Murata R.M."/>
            <person name="Torok T."/>
            <person name="Venkateswaran K."/>
            <person name="Stajich J.E."/>
            <person name="Wang C.C.C."/>
        </authorList>
    </citation>
    <scope>NUCLEOTIDE SEQUENCE [LARGE SCALE GENOMIC DNA]</scope>
    <source>
        <strain evidence="1 2">IMV 1140</strain>
    </source>
</reference>
<dbReference type="EMBL" id="JAOPJF010000023">
    <property type="protein sequence ID" value="KAK1145523.1"/>
    <property type="molecule type" value="Genomic_DNA"/>
</dbReference>
<evidence type="ECO:0000313" key="2">
    <source>
        <dbReference type="Proteomes" id="UP001177260"/>
    </source>
</evidence>
<sequence>MSTFLNLPYELRGRILEHALLAPYSPPANPWTGADKRRPLQDIKYTAWQHGRRYTLYDTSLDQRLATPCQTLLLINRQIRDETKDILRRLKNPSYQLDVMVVNEWELWPTWLSVPVVRTHVDEVNVNFRIFGHCIVYENWRHTTGDGGHNGLEWCFYALLERFAVHGPLTEPGLSDQRAPKFYITTLTLNIESAADEKGSLPPSDSRWEEYMRDRAKSHWPIPQPDSVYFPLLPEWLGKYLYREVDHLIGRSYQPGWYGAIL</sequence>
<accession>A0ACC3B579</accession>
<dbReference type="Proteomes" id="UP001177260">
    <property type="component" value="Unassembled WGS sequence"/>
</dbReference>
<organism evidence="1 2">
    <name type="scientific">Aspergillus melleus</name>
    <dbReference type="NCBI Taxonomy" id="138277"/>
    <lineage>
        <taxon>Eukaryota</taxon>
        <taxon>Fungi</taxon>
        <taxon>Dikarya</taxon>
        <taxon>Ascomycota</taxon>
        <taxon>Pezizomycotina</taxon>
        <taxon>Eurotiomycetes</taxon>
        <taxon>Eurotiomycetidae</taxon>
        <taxon>Eurotiales</taxon>
        <taxon>Aspergillaceae</taxon>
        <taxon>Aspergillus</taxon>
        <taxon>Aspergillus subgen. Circumdati</taxon>
    </lineage>
</organism>
<protein>
    <submittedName>
        <fullName evidence="1">Uncharacterized protein</fullName>
    </submittedName>
</protein>
<proteinExistence type="predicted"/>
<name>A0ACC3B579_9EURO</name>
<evidence type="ECO:0000313" key="1">
    <source>
        <dbReference type="EMBL" id="KAK1145523.1"/>
    </source>
</evidence>
<keyword evidence="2" id="KW-1185">Reference proteome</keyword>
<gene>
    <name evidence="1" type="ORF">N8T08_004081</name>
</gene>